<reference evidence="1 2" key="1">
    <citation type="journal article" date="2019" name="Sci. Rep.">
        <title>Orb-weaving spider Araneus ventricosus genome elucidates the spidroin gene catalogue.</title>
        <authorList>
            <person name="Kono N."/>
            <person name="Nakamura H."/>
            <person name="Ohtoshi R."/>
            <person name="Moran D.A.P."/>
            <person name="Shinohara A."/>
            <person name="Yoshida Y."/>
            <person name="Fujiwara M."/>
            <person name="Mori M."/>
            <person name="Tomita M."/>
            <person name="Arakawa K."/>
        </authorList>
    </citation>
    <scope>NUCLEOTIDE SEQUENCE [LARGE SCALE GENOMIC DNA]</scope>
</reference>
<evidence type="ECO:0000313" key="2">
    <source>
        <dbReference type="Proteomes" id="UP000499080"/>
    </source>
</evidence>
<gene>
    <name evidence="1" type="ORF">AVEN_198898_1</name>
</gene>
<dbReference type="EMBL" id="BGPR01009118">
    <property type="protein sequence ID" value="GBN38091.1"/>
    <property type="molecule type" value="Genomic_DNA"/>
</dbReference>
<evidence type="ECO:0000313" key="1">
    <source>
        <dbReference type="EMBL" id="GBN38091.1"/>
    </source>
</evidence>
<sequence length="160" mass="18093">MKLKKKLGVPKKPSSAVELEMMEKSMNLIKEVEKQLLQGVDRKSLLPMLEEALKICPKNDAAYGVRGQLHKSIFIAGNDFDYLLKALDDFEKALDLNGYNLIATREYLTLLALSAELYKDEGNKAKTDEIMQIIDRCKDICDVTNTIQILAKNAEEKQSQ</sequence>
<protein>
    <recommendedName>
        <fullName evidence="3">Tetratricopeptide repeat protein</fullName>
    </recommendedName>
</protein>
<accession>A0A4Y2NFH2</accession>
<organism evidence="1 2">
    <name type="scientific">Araneus ventricosus</name>
    <name type="common">Orbweaver spider</name>
    <name type="synonym">Epeira ventricosa</name>
    <dbReference type="NCBI Taxonomy" id="182803"/>
    <lineage>
        <taxon>Eukaryota</taxon>
        <taxon>Metazoa</taxon>
        <taxon>Ecdysozoa</taxon>
        <taxon>Arthropoda</taxon>
        <taxon>Chelicerata</taxon>
        <taxon>Arachnida</taxon>
        <taxon>Araneae</taxon>
        <taxon>Araneomorphae</taxon>
        <taxon>Entelegynae</taxon>
        <taxon>Araneoidea</taxon>
        <taxon>Araneidae</taxon>
        <taxon>Araneus</taxon>
    </lineage>
</organism>
<evidence type="ECO:0008006" key="3">
    <source>
        <dbReference type="Google" id="ProtNLM"/>
    </source>
</evidence>
<dbReference type="Proteomes" id="UP000499080">
    <property type="component" value="Unassembled WGS sequence"/>
</dbReference>
<dbReference type="AlphaFoldDB" id="A0A4Y2NFH2"/>
<name>A0A4Y2NFH2_ARAVE</name>
<dbReference type="Gene3D" id="1.25.40.10">
    <property type="entry name" value="Tetratricopeptide repeat domain"/>
    <property type="match status" value="1"/>
</dbReference>
<comment type="caution">
    <text evidence="1">The sequence shown here is derived from an EMBL/GenBank/DDBJ whole genome shotgun (WGS) entry which is preliminary data.</text>
</comment>
<dbReference type="InterPro" id="IPR011990">
    <property type="entry name" value="TPR-like_helical_dom_sf"/>
</dbReference>
<proteinExistence type="predicted"/>
<keyword evidence="2" id="KW-1185">Reference proteome</keyword>